<accession>A0A967AZD2</accession>
<evidence type="ECO:0000313" key="3">
    <source>
        <dbReference type="Proteomes" id="UP000744769"/>
    </source>
</evidence>
<keyword evidence="3" id="KW-1185">Reference proteome</keyword>
<evidence type="ECO:0000256" key="1">
    <source>
        <dbReference type="SAM" id="Phobius"/>
    </source>
</evidence>
<proteinExistence type="predicted"/>
<feature type="transmembrane region" description="Helical" evidence="1">
    <location>
        <begin position="62"/>
        <end position="82"/>
    </location>
</feature>
<gene>
    <name evidence="2" type="ORF">G9U51_06730</name>
</gene>
<keyword evidence="1" id="KW-0812">Transmembrane</keyword>
<sequence>MQQDEQVNETNATRYRVRRAPRLGPFLATGAIVGLIVAAIVANLPGEDPMNRNVSTMSAFGYLAVFFVPIGVAVAAVIVILLDRRSH</sequence>
<protein>
    <submittedName>
        <fullName evidence="2">Uncharacterized protein</fullName>
    </submittedName>
</protein>
<name>A0A967AZD2_9MICO</name>
<organism evidence="2 3">
    <name type="scientific">Metallococcus carri</name>
    <dbReference type="NCBI Taxonomy" id="1656884"/>
    <lineage>
        <taxon>Bacteria</taxon>
        <taxon>Bacillati</taxon>
        <taxon>Actinomycetota</taxon>
        <taxon>Actinomycetes</taxon>
        <taxon>Micrococcales</taxon>
        <taxon>Dermacoccaceae</taxon>
        <taxon>Metallococcus</taxon>
    </lineage>
</organism>
<dbReference type="EMBL" id="JAAOIV010000004">
    <property type="protein sequence ID" value="NHN55478.1"/>
    <property type="molecule type" value="Genomic_DNA"/>
</dbReference>
<keyword evidence="1" id="KW-1133">Transmembrane helix</keyword>
<dbReference type="Proteomes" id="UP000744769">
    <property type="component" value="Unassembled WGS sequence"/>
</dbReference>
<dbReference type="RefSeq" id="WP_166195085.1">
    <property type="nucleotide sequence ID" value="NZ_JAAOIV010000004.1"/>
</dbReference>
<feature type="transmembrane region" description="Helical" evidence="1">
    <location>
        <begin position="23"/>
        <end position="42"/>
    </location>
</feature>
<evidence type="ECO:0000313" key="2">
    <source>
        <dbReference type="EMBL" id="NHN55478.1"/>
    </source>
</evidence>
<dbReference type="AlphaFoldDB" id="A0A967AZD2"/>
<reference evidence="2" key="1">
    <citation type="submission" date="2020-03" db="EMBL/GenBank/DDBJ databases">
        <title>Draft sequencing of Calidifontibacter sp. DB0510.</title>
        <authorList>
            <person name="Kim D.-U."/>
        </authorList>
    </citation>
    <scope>NUCLEOTIDE SEQUENCE</scope>
    <source>
        <strain evidence="2">DB0510</strain>
    </source>
</reference>
<comment type="caution">
    <text evidence="2">The sequence shown here is derived from an EMBL/GenBank/DDBJ whole genome shotgun (WGS) entry which is preliminary data.</text>
</comment>
<keyword evidence="1" id="KW-0472">Membrane</keyword>